<name>A0A6J5DDV4_9BURK</name>
<reference evidence="1 2" key="1">
    <citation type="submission" date="2020-04" db="EMBL/GenBank/DDBJ databases">
        <authorList>
            <person name="De Canck E."/>
        </authorList>
    </citation>
    <scope>NUCLEOTIDE SEQUENCE [LARGE SCALE GENOMIC DNA]</scope>
    <source>
        <strain evidence="1 2">LMG 29739</strain>
    </source>
</reference>
<sequence>MPTRAAGFKPDALHDFINRFKPSQPGVIPLALKGARYRAEPRNACCRVTC</sequence>
<dbReference type="Proteomes" id="UP000494329">
    <property type="component" value="Unassembled WGS sequence"/>
</dbReference>
<protein>
    <submittedName>
        <fullName evidence="1">Uncharacterized protein</fullName>
    </submittedName>
</protein>
<organism evidence="1 2">
    <name type="scientific">Paraburkholderia solisilvae</name>
    <dbReference type="NCBI Taxonomy" id="624376"/>
    <lineage>
        <taxon>Bacteria</taxon>
        <taxon>Pseudomonadati</taxon>
        <taxon>Pseudomonadota</taxon>
        <taxon>Betaproteobacteria</taxon>
        <taxon>Burkholderiales</taxon>
        <taxon>Burkholderiaceae</taxon>
        <taxon>Paraburkholderia</taxon>
    </lineage>
</organism>
<dbReference type="EMBL" id="CADIKF010000007">
    <property type="protein sequence ID" value="CAB3751614.1"/>
    <property type="molecule type" value="Genomic_DNA"/>
</dbReference>
<gene>
    <name evidence="1" type="ORF">LMG29739_01337</name>
</gene>
<evidence type="ECO:0000313" key="2">
    <source>
        <dbReference type="Proteomes" id="UP000494329"/>
    </source>
</evidence>
<evidence type="ECO:0000313" key="1">
    <source>
        <dbReference type="EMBL" id="CAB3751614.1"/>
    </source>
</evidence>
<keyword evidence="2" id="KW-1185">Reference proteome</keyword>
<proteinExistence type="predicted"/>
<accession>A0A6J5DDV4</accession>
<dbReference type="AlphaFoldDB" id="A0A6J5DDV4"/>